<dbReference type="Proteomes" id="UP000199341">
    <property type="component" value="Unassembled WGS sequence"/>
</dbReference>
<dbReference type="InterPro" id="IPR011008">
    <property type="entry name" value="Dimeric_a/b-barrel"/>
</dbReference>
<dbReference type="STRING" id="310781.SAMN05216259_111144"/>
<dbReference type="Gene3D" id="3.30.70.100">
    <property type="match status" value="1"/>
</dbReference>
<dbReference type="SUPFAM" id="SSF54909">
    <property type="entry name" value="Dimeric alpha+beta barrel"/>
    <property type="match status" value="1"/>
</dbReference>
<evidence type="ECO:0000313" key="2">
    <source>
        <dbReference type="EMBL" id="SDO65311.1"/>
    </source>
</evidence>
<reference evidence="2 3" key="1">
    <citation type="submission" date="2016-10" db="EMBL/GenBank/DDBJ databases">
        <authorList>
            <person name="de Groot N.N."/>
        </authorList>
    </citation>
    <scope>NUCLEOTIDE SEQUENCE [LARGE SCALE GENOMIC DNA]</scope>
    <source>
        <strain evidence="2 3">CGMCC 4.2022</strain>
    </source>
</reference>
<evidence type="ECO:0000313" key="3">
    <source>
        <dbReference type="Proteomes" id="UP000199341"/>
    </source>
</evidence>
<dbReference type="NCBIfam" id="TIGR02118">
    <property type="entry name" value="EthD family reductase"/>
    <property type="match status" value="1"/>
</dbReference>
<gene>
    <name evidence="2" type="ORF">SAMN05216259_111144</name>
</gene>
<dbReference type="GO" id="GO:0016491">
    <property type="term" value="F:oxidoreductase activity"/>
    <property type="evidence" value="ECO:0007669"/>
    <property type="project" value="InterPro"/>
</dbReference>
<dbReference type="Pfam" id="PF07110">
    <property type="entry name" value="EthD"/>
    <property type="match status" value="1"/>
</dbReference>
<organism evidence="2 3">
    <name type="scientific">Actinacidiphila guanduensis</name>
    <dbReference type="NCBI Taxonomy" id="310781"/>
    <lineage>
        <taxon>Bacteria</taxon>
        <taxon>Bacillati</taxon>
        <taxon>Actinomycetota</taxon>
        <taxon>Actinomycetes</taxon>
        <taxon>Kitasatosporales</taxon>
        <taxon>Streptomycetaceae</taxon>
        <taxon>Actinacidiphila</taxon>
    </lineage>
</organism>
<name>A0A1H0LBF6_9ACTN</name>
<dbReference type="EMBL" id="FNIE01000011">
    <property type="protein sequence ID" value="SDO65311.1"/>
    <property type="molecule type" value="Genomic_DNA"/>
</dbReference>
<keyword evidence="3" id="KW-1185">Reference proteome</keyword>
<accession>A0A1H0LBF6</accession>
<sequence>MLTLMTVIRKRPEVSTGDFRRFMETEYGPVYAALPQVREYVQFYVDDLARDGEDEPIDAIVRIAFDSAESMREALATPEYRKAHAMREAYMRETSRGIHSASLAREVRLV</sequence>
<evidence type="ECO:0000259" key="1">
    <source>
        <dbReference type="Pfam" id="PF07110"/>
    </source>
</evidence>
<dbReference type="InterPro" id="IPR009799">
    <property type="entry name" value="EthD_dom"/>
</dbReference>
<proteinExistence type="predicted"/>
<dbReference type="AlphaFoldDB" id="A0A1H0LBF6"/>
<dbReference type="RefSeq" id="WP_093786654.1">
    <property type="nucleotide sequence ID" value="NZ_FNIE01000011.1"/>
</dbReference>
<protein>
    <recommendedName>
        <fullName evidence="1">EthD domain-containing protein</fullName>
    </recommendedName>
</protein>
<feature type="domain" description="EthD" evidence="1">
    <location>
        <begin position="11"/>
        <end position="83"/>
    </location>
</feature>
<dbReference type="OrthoDB" id="6369070at2"/>